<keyword evidence="1 3" id="KW-0732">Signal</keyword>
<dbReference type="CDD" id="cd08511">
    <property type="entry name" value="PBP2_NikA_DppA_OppA_like_5"/>
    <property type="match status" value="1"/>
</dbReference>
<dbReference type="RefSeq" id="WP_052806993.1">
    <property type="nucleotide sequence ID" value="NZ_JXIQ01000070.1"/>
</dbReference>
<dbReference type="PANTHER" id="PTHR30290">
    <property type="entry name" value="PERIPLASMIC BINDING COMPONENT OF ABC TRANSPORTER"/>
    <property type="match status" value="1"/>
</dbReference>
<dbReference type="GO" id="GO:1904680">
    <property type="term" value="F:peptide transmembrane transporter activity"/>
    <property type="evidence" value="ECO:0007669"/>
    <property type="project" value="TreeGrafter"/>
</dbReference>
<feature type="chain" id="PRO_5039385323" description="Solute-binding protein family 5 domain-containing protein" evidence="3">
    <location>
        <begin position="26"/>
        <end position="519"/>
    </location>
</feature>
<dbReference type="OrthoDB" id="9796817at2"/>
<reference evidence="5 6" key="1">
    <citation type="submission" date="2015-01" db="EMBL/GenBank/DDBJ databases">
        <title>Draft genome sequences of the supercritical CO2 tolerant bacteria Bacillus subterraneus MITOT1 and Bacillus cereus MIT0214.</title>
        <authorList>
            <person name="Peet K.C."/>
            <person name="Thompson J.R."/>
        </authorList>
    </citation>
    <scope>NUCLEOTIDE SEQUENCE [LARGE SCALE GENOMIC DNA]</scope>
    <source>
        <strain evidence="5 6">MITOT1</strain>
    </source>
</reference>
<organism evidence="5 6">
    <name type="scientific">Mesobacillus subterraneus</name>
    <dbReference type="NCBI Taxonomy" id="285983"/>
    <lineage>
        <taxon>Bacteria</taxon>
        <taxon>Bacillati</taxon>
        <taxon>Bacillota</taxon>
        <taxon>Bacilli</taxon>
        <taxon>Bacillales</taxon>
        <taxon>Bacillaceae</taxon>
        <taxon>Mesobacillus</taxon>
    </lineage>
</organism>
<dbReference type="Gene3D" id="3.10.105.10">
    <property type="entry name" value="Dipeptide-binding Protein, Domain 3"/>
    <property type="match status" value="1"/>
</dbReference>
<evidence type="ECO:0000259" key="4">
    <source>
        <dbReference type="Pfam" id="PF00496"/>
    </source>
</evidence>
<dbReference type="Proteomes" id="UP000032512">
    <property type="component" value="Unassembled WGS sequence"/>
</dbReference>
<evidence type="ECO:0000256" key="3">
    <source>
        <dbReference type="SAM" id="SignalP"/>
    </source>
</evidence>
<dbReference type="InterPro" id="IPR039424">
    <property type="entry name" value="SBP_5"/>
</dbReference>
<dbReference type="GO" id="GO:0042597">
    <property type="term" value="C:periplasmic space"/>
    <property type="evidence" value="ECO:0007669"/>
    <property type="project" value="UniProtKB-ARBA"/>
</dbReference>
<dbReference type="Pfam" id="PF00496">
    <property type="entry name" value="SBP_bac_5"/>
    <property type="match status" value="1"/>
</dbReference>
<accession>A0A0D6ZBL8</accession>
<dbReference type="SUPFAM" id="SSF53850">
    <property type="entry name" value="Periplasmic binding protein-like II"/>
    <property type="match status" value="1"/>
</dbReference>
<feature type="domain" description="Solute-binding protein family 5" evidence="4">
    <location>
        <begin position="90"/>
        <end position="440"/>
    </location>
</feature>
<evidence type="ECO:0000256" key="1">
    <source>
        <dbReference type="ARBA" id="ARBA00022729"/>
    </source>
</evidence>
<name>A0A0D6ZBL8_9BACI</name>
<dbReference type="EMBL" id="JXIQ01000070">
    <property type="protein sequence ID" value="KIY22431.1"/>
    <property type="molecule type" value="Genomic_DNA"/>
</dbReference>
<dbReference type="PROSITE" id="PS51257">
    <property type="entry name" value="PROKAR_LIPOPROTEIN"/>
    <property type="match status" value="1"/>
</dbReference>
<dbReference type="Gene3D" id="3.90.76.10">
    <property type="entry name" value="Dipeptide-binding Protein, Domain 1"/>
    <property type="match status" value="1"/>
</dbReference>
<dbReference type="AlphaFoldDB" id="A0A0D6ZBL8"/>
<protein>
    <recommendedName>
        <fullName evidence="4">Solute-binding protein family 5 domain-containing protein</fullName>
    </recommendedName>
</protein>
<feature type="compositionally biased region" description="Low complexity" evidence="2">
    <location>
        <begin position="24"/>
        <end position="40"/>
    </location>
</feature>
<keyword evidence="6" id="KW-1185">Reference proteome</keyword>
<dbReference type="InterPro" id="IPR030678">
    <property type="entry name" value="Peptide/Ni-bd"/>
</dbReference>
<dbReference type="PATRIC" id="fig|285983.3.peg.222"/>
<dbReference type="PANTHER" id="PTHR30290:SF38">
    <property type="entry name" value="D,D-DIPEPTIDE-BINDING PERIPLASMIC PROTEIN DDPA-RELATED"/>
    <property type="match status" value="1"/>
</dbReference>
<dbReference type="InterPro" id="IPR000914">
    <property type="entry name" value="SBP_5_dom"/>
</dbReference>
<dbReference type="Gene3D" id="3.40.190.10">
    <property type="entry name" value="Periplasmic binding protein-like II"/>
    <property type="match status" value="1"/>
</dbReference>
<evidence type="ECO:0000313" key="6">
    <source>
        <dbReference type="Proteomes" id="UP000032512"/>
    </source>
</evidence>
<dbReference type="PIRSF" id="PIRSF002741">
    <property type="entry name" value="MppA"/>
    <property type="match status" value="1"/>
</dbReference>
<feature type="signal peptide" evidence="3">
    <location>
        <begin position="1"/>
        <end position="25"/>
    </location>
</feature>
<sequence>MRKKVKVFAAVLMSLLLLLTGCNNSNSSSSKTEKSATTNTPEKTDKTELVVGLDDDPPQLDPHFSTAAVDRQIFHSIYDKLVDVDKELNFVPMLAEKWDISEDGKTYTFTLQKNVKFHDGTPFNAEAVKFNFERMMDPNAGSPRASELSTIEKLEVVDETTLKVVLSEPYSPFLAALSDRAGMMVSPTAVKEKGKDFANSPVGTGPFKFVSRVKQDKIEVEKNADYWNGAPKFEKIVYRPYADENVRLTNLTSGDVDIISKVPPKDVEKLKNDSNLTLSEAGALGFQGLYLNHKSEPFNNKALRQALDLVIDHDAIIKVALRDTAVDSAGAIPPGTWAYDESIKPKKKDIEKAKKIMADAGYPDGFEFTLQLSPKPVEEQISQMIQSMAKEAGIKVNLEMVEFGTMLDNMDNFKFDAVRLGWSGRTDPDGNIYALFHTDGSINYGYSNPKMDELLEKARIETDQKERKKIYSEATKLGQEEVPYIFLYHEKDYKAYKNNLQGYNHIADQMMRFHDVSFK</sequence>
<evidence type="ECO:0000313" key="5">
    <source>
        <dbReference type="EMBL" id="KIY22431.1"/>
    </source>
</evidence>
<comment type="caution">
    <text evidence="5">The sequence shown here is derived from an EMBL/GenBank/DDBJ whole genome shotgun (WGS) entry which is preliminary data.</text>
</comment>
<proteinExistence type="predicted"/>
<evidence type="ECO:0000256" key="2">
    <source>
        <dbReference type="SAM" id="MobiDB-lite"/>
    </source>
</evidence>
<feature type="region of interest" description="Disordered" evidence="2">
    <location>
        <begin position="24"/>
        <end position="46"/>
    </location>
</feature>
<gene>
    <name evidence="5" type="ORF">UB32_08530</name>
</gene>
<dbReference type="GO" id="GO:0015833">
    <property type="term" value="P:peptide transport"/>
    <property type="evidence" value="ECO:0007669"/>
    <property type="project" value="TreeGrafter"/>
</dbReference>
<dbReference type="GO" id="GO:0043190">
    <property type="term" value="C:ATP-binding cassette (ABC) transporter complex"/>
    <property type="evidence" value="ECO:0007669"/>
    <property type="project" value="InterPro"/>
</dbReference>